<keyword evidence="9" id="KW-1185">Reference proteome</keyword>
<feature type="domain" description="Thioredoxin" evidence="7">
    <location>
        <begin position="1110"/>
        <end position="1246"/>
    </location>
</feature>
<dbReference type="InterPro" id="IPR036249">
    <property type="entry name" value="Thioredoxin-like_sf"/>
</dbReference>
<evidence type="ECO:0000256" key="5">
    <source>
        <dbReference type="ARBA" id="ARBA00023284"/>
    </source>
</evidence>
<dbReference type="SUPFAM" id="SSF49452">
    <property type="entry name" value="Starch-binding domain-like"/>
    <property type="match status" value="1"/>
</dbReference>
<dbReference type="Pfam" id="PF04542">
    <property type="entry name" value="Sigma70_r2"/>
    <property type="match status" value="1"/>
</dbReference>
<dbReference type="AlphaFoldDB" id="A0A2Z3HBQ8"/>
<evidence type="ECO:0000259" key="7">
    <source>
        <dbReference type="PROSITE" id="PS51352"/>
    </source>
</evidence>
<dbReference type="SUPFAM" id="SSF88946">
    <property type="entry name" value="Sigma2 domain of RNA polymerase sigma factors"/>
    <property type="match status" value="1"/>
</dbReference>
<dbReference type="GO" id="GO:0016491">
    <property type="term" value="F:oxidoreductase activity"/>
    <property type="evidence" value="ECO:0007669"/>
    <property type="project" value="InterPro"/>
</dbReference>
<dbReference type="SUPFAM" id="SSF49464">
    <property type="entry name" value="Carboxypeptidase regulatory domain-like"/>
    <property type="match status" value="2"/>
</dbReference>
<feature type="region of interest" description="Disordered" evidence="6">
    <location>
        <begin position="109"/>
        <end position="131"/>
    </location>
</feature>
<dbReference type="PANTHER" id="PTHR43133">
    <property type="entry name" value="RNA POLYMERASE ECF-TYPE SIGMA FACTO"/>
    <property type="match status" value="1"/>
</dbReference>
<dbReference type="GO" id="GO:0016209">
    <property type="term" value="F:antioxidant activity"/>
    <property type="evidence" value="ECO:0007669"/>
    <property type="project" value="InterPro"/>
</dbReference>
<dbReference type="PROSITE" id="PS51352">
    <property type="entry name" value="THIOREDOXIN_2"/>
    <property type="match status" value="1"/>
</dbReference>
<evidence type="ECO:0000313" key="8">
    <source>
        <dbReference type="EMBL" id="AWM41832.1"/>
    </source>
</evidence>
<dbReference type="Gene3D" id="3.40.30.10">
    <property type="entry name" value="Glutaredoxin"/>
    <property type="match status" value="1"/>
</dbReference>
<keyword evidence="4" id="KW-0804">Transcription</keyword>
<dbReference type="CDD" id="cd02966">
    <property type="entry name" value="TlpA_like_family"/>
    <property type="match status" value="1"/>
</dbReference>
<dbReference type="SUPFAM" id="SSF88659">
    <property type="entry name" value="Sigma3 and sigma4 domains of RNA polymerase sigma factors"/>
    <property type="match status" value="1"/>
</dbReference>
<evidence type="ECO:0000256" key="2">
    <source>
        <dbReference type="ARBA" id="ARBA00023015"/>
    </source>
</evidence>
<dbReference type="GO" id="GO:0003677">
    <property type="term" value="F:DNA binding"/>
    <property type="evidence" value="ECO:0007669"/>
    <property type="project" value="InterPro"/>
</dbReference>
<dbReference type="GO" id="GO:0006352">
    <property type="term" value="P:DNA-templated transcription initiation"/>
    <property type="evidence" value="ECO:0007669"/>
    <property type="project" value="InterPro"/>
</dbReference>
<name>A0A2Z3HBQ8_9BACT</name>
<dbReference type="InterPro" id="IPR013784">
    <property type="entry name" value="Carb-bd-like_fold"/>
</dbReference>
<dbReference type="InterPro" id="IPR013324">
    <property type="entry name" value="RNA_pol_sigma_r3/r4-like"/>
</dbReference>
<proteinExistence type="inferred from homology"/>
<evidence type="ECO:0000256" key="4">
    <source>
        <dbReference type="ARBA" id="ARBA00023163"/>
    </source>
</evidence>
<dbReference type="Pfam" id="PF08281">
    <property type="entry name" value="Sigma70_r4_2"/>
    <property type="match status" value="1"/>
</dbReference>
<evidence type="ECO:0000256" key="6">
    <source>
        <dbReference type="SAM" id="MobiDB-lite"/>
    </source>
</evidence>
<dbReference type="Pfam" id="PF13620">
    <property type="entry name" value="CarboxypepD_reg"/>
    <property type="match status" value="1"/>
</dbReference>
<reference evidence="8 9" key="1">
    <citation type="submission" date="2018-01" db="EMBL/GenBank/DDBJ databases">
        <title>G. obscuriglobus.</title>
        <authorList>
            <person name="Franke J."/>
            <person name="Blomberg W."/>
            <person name="Selmecki A."/>
        </authorList>
    </citation>
    <scope>NUCLEOTIDE SEQUENCE [LARGE SCALE GENOMIC DNA]</scope>
    <source>
        <strain evidence="8 9">DSM 5831</strain>
    </source>
</reference>
<dbReference type="Gene3D" id="2.60.40.1120">
    <property type="entry name" value="Carboxypeptidase-like, regulatory domain"/>
    <property type="match status" value="2"/>
</dbReference>
<evidence type="ECO:0000256" key="1">
    <source>
        <dbReference type="ARBA" id="ARBA00010641"/>
    </source>
</evidence>
<dbReference type="InterPro" id="IPR007627">
    <property type="entry name" value="RNA_pol_sigma70_r2"/>
</dbReference>
<dbReference type="KEGG" id="gog:C1280_35805"/>
<sequence>MPRIGIDRQCVRRFVGEHAEVGGTDRELLQRFADRRDEAAFEALVRRHGPMVLAAGHRVLGRSQDAEDVFQAAFLLLARKAAGGRWQPSVANWLHRTAHLLALKARRTATRRARREERGAPRTPPDPLDEMTGRELLAALDEELLALPEVLRAPLVLCSLEGASRDEAAERLGCPLATLKKRLELGRRRLRDALARRGIGLPALLGTLLLGPSAVAVPNRLAQAVVRAALALATGGPGAAGLSSQVGELVHGGIGMTGWNKFRGALGAVLLCGCLAAAGALAARTGAAPSEAPKPAAPQERVPEPPAVEAMRVVVLDSTGKPLPGANVHSSIWTEEEGFQANRDIETDAAGATRVLLPKTFTILRLWAGKKSFATLFANWERSELASGKGVPAEYTFRLEPAVTAGGRIVDEKGKPVAGARVEVHLANDPKPVGSDNRVRYDHTLAWGDYSPTTDANGRWSIDNVPDHPEVELSLLATHPDFANDKWEQAAKSARVTMDALRKGTATLALKAGVRVRGTVTDPEGKPIKDALVIHGDAPHSGRVTSTFATGADGTFRLPALAPGKTSLTVVAPGWAPQLRTVELKADMPAQDFRLTAGKPVRLRIVDEAGKPVPGVHITLLEWKGSKSIYSERNPNHPKVPGTGIPPRTDANGVWEWRSAPDGPVKVRIDAADFVHTDLEVTGGSADRTVELKTTPRITGAVTDAVTGRPIPQFTVIPVSGFSDDVVFAWRGAAVRCEDGRLQFRAVPNGNSPLRRLRVEAPGYRTQDGPALRAGDPTSRKQDFKLVPSRTRTGVVTDTAGKPVAKAQVQIATPTEQVTLSKNLDYCIFTDAQGRFEFPDPGAPWAVVAQSEAGIAVAEFAADGADAGTLQLQPWGTVRGTFHDGGKPVAGATVLVAPVRVQDRTQPLVFLKLHTTTDANGRFELPRVPPGPIYVRVSLGPWEDPGFRSGPGVHLALKPGTRTDLELGSGGATLTGRVKLTGQVPADLDCTYSINYLVRREPGIAPPPAVAAAGFDARNGWRDTWRNTPEGLAYLSTLQSWFVKLTPDGTFRVSGVPAGEYDLAVAVYAKPSGCLIDPLARRVVRVTVTPADAARGELKVPEVTAEVEPIPVVGDTPALAFDRADGKTGTLADCRGRYTVVHFWANWCAPCKKQLPALKALHERFAARGLTTLSLSLDDEAAPWRAALKELALPWAQGRLGAKGTSGVSGVPAYWLLDPTGKLIAKSHTPDELVPVLEERLKRAGADR</sequence>
<dbReference type="InterPro" id="IPR000866">
    <property type="entry name" value="AhpC/TSA"/>
</dbReference>
<dbReference type="EMBL" id="CP025958">
    <property type="protein sequence ID" value="AWM41832.1"/>
    <property type="molecule type" value="Genomic_DNA"/>
</dbReference>
<evidence type="ECO:0000313" key="9">
    <source>
        <dbReference type="Proteomes" id="UP000245802"/>
    </source>
</evidence>
<dbReference type="Gene3D" id="1.10.10.10">
    <property type="entry name" value="Winged helix-like DNA-binding domain superfamily/Winged helix DNA-binding domain"/>
    <property type="match status" value="1"/>
</dbReference>
<dbReference type="RefSeq" id="WP_010036719.1">
    <property type="nucleotide sequence ID" value="NZ_CP025958.1"/>
</dbReference>
<keyword evidence="2" id="KW-0805">Transcription regulation</keyword>
<dbReference type="GO" id="GO:0016987">
    <property type="term" value="F:sigma factor activity"/>
    <property type="evidence" value="ECO:0007669"/>
    <property type="project" value="UniProtKB-KW"/>
</dbReference>
<gene>
    <name evidence="8" type="ORF">C1280_35805</name>
</gene>
<dbReference type="InterPro" id="IPR017937">
    <property type="entry name" value="Thioredoxin_CS"/>
</dbReference>
<dbReference type="InterPro" id="IPR014284">
    <property type="entry name" value="RNA_pol_sigma-70_dom"/>
</dbReference>
<dbReference type="Proteomes" id="UP000245802">
    <property type="component" value="Chromosome"/>
</dbReference>
<comment type="similarity">
    <text evidence="1">Belongs to the sigma-70 factor family. ECF subfamily.</text>
</comment>
<dbReference type="PROSITE" id="PS00194">
    <property type="entry name" value="THIOREDOXIN_1"/>
    <property type="match status" value="1"/>
</dbReference>
<protein>
    <recommendedName>
        <fullName evidence="7">Thioredoxin domain-containing protein</fullName>
    </recommendedName>
</protein>
<dbReference type="InterPro" id="IPR008969">
    <property type="entry name" value="CarboxyPept-like_regulatory"/>
</dbReference>
<dbReference type="Pfam" id="PF00578">
    <property type="entry name" value="AhpC-TSA"/>
    <property type="match status" value="1"/>
</dbReference>
<accession>A0A2Z3HBQ8</accession>
<dbReference type="InterPro" id="IPR039425">
    <property type="entry name" value="RNA_pol_sigma-70-like"/>
</dbReference>
<dbReference type="InterPro" id="IPR036388">
    <property type="entry name" value="WH-like_DNA-bd_sf"/>
</dbReference>
<dbReference type="InterPro" id="IPR013325">
    <property type="entry name" value="RNA_pol_sigma_r2"/>
</dbReference>
<dbReference type="NCBIfam" id="TIGR02937">
    <property type="entry name" value="sigma70-ECF"/>
    <property type="match status" value="1"/>
</dbReference>
<organism evidence="8 9">
    <name type="scientific">Gemmata obscuriglobus</name>
    <dbReference type="NCBI Taxonomy" id="114"/>
    <lineage>
        <taxon>Bacteria</taxon>
        <taxon>Pseudomonadati</taxon>
        <taxon>Planctomycetota</taxon>
        <taxon>Planctomycetia</taxon>
        <taxon>Gemmatales</taxon>
        <taxon>Gemmataceae</taxon>
        <taxon>Gemmata</taxon>
    </lineage>
</organism>
<dbReference type="InterPro" id="IPR013249">
    <property type="entry name" value="RNA_pol_sigma70_r4_t2"/>
</dbReference>
<dbReference type="GO" id="GO:0030246">
    <property type="term" value="F:carbohydrate binding"/>
    <property type="evidence" value="ECO:0007669"/>
    <property type="project" value="InterPro"/>
</dbReference>
<dbReference type="OrthoDB" id="279966at2"/>
<dbReference type="PANTHER" id="PTHR43133:SF51">
    <property type="entry name" value="RNA POLYMERASE SIGMA FACTOR"/>
    <property type="match status" value="1"/>
</dbReference>
<dbReference type="InterPro" id="IPR013766">
    <property type="entry name" value="Thioredoxin_domain"/>
</dbReference>
<dbReference type="Gene3D" id="1.10.1740.10">
    <property type="match status" value="1"/>
</dbReference>
<dbReference type="SUPFAM" id="SSF52833">
    <property type="entry name" value="Thioredoxin-like"/>
    <property type="match status" value="1"/>
</dbReference>
<keyword evidence="5" id="KW-0676">Redox-active center</keyword>
<evidence type="ECO:0000256" key="3">
    <source>
        <dbReference type="ARBA" id="ARBA00023082"/>
    </source>
</evidence>
<keyword evidence="3" id="KW-0731">Sigma factor</keyword>